<proteinExistence type="predicted"/>
<evidence type="ECO:0000313" key="3">
    <source>
        <dbReference type="Proteomes" id="UP000466586"/>
    </source>
</evidence>
<dbReference type="EMBL" id="WVHT01000001">
    <property type="protein sequence ID" value="MXV49852.1"/>
    <property type="molecule type" value="Genomic_DNA"/>
</dbReference>
<name>A0A7K1Y5J0_9SPHI</name>
<comment type="caution">
    <text evidence="2">The sequence shown here is derived from an EMBL/GenBank/DDBJ whole genome shotgun (WGS) entry which is preliminary data.</text>
</comment>
<evidence type="ECO:0000256" key="1">
    <source>
        <dbReference type="SAM" id="Phobius"/>
    </source>
</evidence>
<feature type="transmembrane region" description="Helical" evidence="1">
    <location>
        <begin position="49"/>
        <end position="69"/>
    </location>
</feature>
<keyword evidence="1" id="KW-0812">Transmembrane</keyword>
<evidence type="ECO:0000313" key="2">
    <source>
        <dbReference type="EMBL" id="MXV49852.1"/>
    </source>
</evidence>
<dbReference type="RefSeq" id="WP_160843016.1">
    <property type="nucleotide sequence ID" value="NZ_WVHT01000001.1"/>
</dbReference>
<feature type="transmembrane region" description="Helical" evidence="1">
    <location>
        <begin position="7"/>
        <end position="24"/>
    </location>
</feature>
<keyword evidence="1" id="KW-0472">Membrane</keyword>
<keyword evidence="1" id="KW-1133">Transmembrane helix</keyword>
<keyword evidence="3" id="KW-1185">Reference proteome</keyword>
<dbReference type="Proteomes" id="UP000466586">
    <property type="component" value="Unassembled WGS sequence"/>
</dbReference>
<gene>
    <name evidence="2" type="ORF">GS399_02635</name>
</gene>
<accession>A0A7K1Y5J0</accession>
<organism evidence="2 3">
    <name type="scientific">Hufsiella arboris</name>
    <dbReference type="NCBI Taxonomy" id="2695275"/>
    <lineage>
        <taxon>Bacteria</taxon>
        <taxon>Pseudomonadati</taxon>
        <taxon>Bacteroidota</taxon>
        <taxon>Sphingobacteriia</taxon>
        <taxon>Sphingobacteriales</taxon>
        <taxon>Sphingobacteriaceae</taxon>
        <taxon>Hufsiella</taxon>
    </lineage>
</organism>
<protein>
    <recommendedName>
        <fullName evidence="4">DUF4157 domain-containing protein</fullName>
    </recommendedName>
</protein>
<dbReference type="AlphaFoldDB" id="A0A7K1Y5J0"/>
<evidence type="ECO:0008006" key="4">
    <source>
        <dbReference type="Google" id="ProtNLM"/>
    </source>
</evidence>
<sequence length="107" mass="13074">MICFIKVIRWLPAQGMAIFPLILIKEDSDYKNEQLINHEKIHLQQQLELLILPFYLLYLGNYLVNLIIYKSHNQAYRNIVFEREAFVNDDTKNYLETRRFYSWLQYI</sequence>
<reference evidence="2 3" key="1">
    <citation type="submission" date="2019-11" db="EMBL/GenBank/DDBJ databases">
        <title>Pedobacter sp. HMF7647 Genome sequencing and assembly.</title>
        <authorList>
            <person name="Kang H."/>
            <person name="Kim H."/>
            <person name="Joh K."/>
        </authorList>
    </citation>
    <scope>NUCLEOTIDE SEQUENCE [LARGE SCALE GENOMIC DNA]</scope>
    <source>
        <strain evidence="2 3">HMF7647</strain>
    </source>
</reference>